<keyword evidence="5" id="KW-1185">Reference proteome</keyword>
<dbReference type="InterPro" id="IPR035897">
    <property type="entry name" value="Toll_tir_struct_dom_sf"/>
</dbReference>
<dbReference type="SUPFAM" id="SSF52200">
    <property type="entry name" value="Toll/Interleukin receptor TIR domain"/>
    <property type="match status" value="1"/>
</dbReference>
<dbReference type="Pfam" id="PF01582">
    <property type="entry name" value="TIR"/>
    <property type="match status" value="1"/>
</dbReference>
<evidence type="ECO:0000259" key="3">
    <source>
        <dbReference type="PROSITE" id="PS50104"/>
    </source>
</evidence>
<feature type="transmembrane region" description="Helical" evidence="2">
    <location>
        <begin position="200"/>
        <end position="221"/>
    </location>
</feature>
<dbReference type="Gramene" id="scaffold_702409.1">
    <property type="protein sequence ID" value="scaffold_702409.1"/>
    <property type="gene ID" value="scaffold_702409.1"/>
</dbReference>
<dbReference type="PROSITE" id="PS50104">
    <property type="entry name" value="TIR"/>
    <property type="match status" value="1"/>
</dbReference>
<dbReference type="PANTHER" id="PTHR32009">
    <property type="entry name" value="TMV RESISTANCE PROTEIN N-LIKE"/>
    <property type="match status" value="1"/>
</dbReference>
<dbReference type="Proteomes" id="UP000008694">
    <property type="component" value="Unassembled WGS sequence"/>
</dbReference>
<evidence type="ECO:0000256" key="1">
    <source>
        <dbReference type="ARBA" id="ARBA00023027"/>
    </source>
</evidence>
<name>D7MG64_ARALL</name>
<evidence type="ECO:0000256" key="2">
    <source>
        <dbReference type="SAM" id="Phobius"/>
    </source>
</evidence>
<dbReference type="HOGENOM" id="CLU_001561_3_1_1"/>
<keyword evidence="2" id="KW-1133">Transmembrane helix</keyword>
<dbReference type="EMBL" id="GL348719">
    <property type="protein sequence ID" value="EFH44166.1"/>
    <property type="molecule type" value="Genomic_DNA"/>
</dbReference>
<proteinExistence type="predicted"/>
<dbReference type="PANTHER" id="PTHR32009:SF83">
    <property type="entry name" value="TOLL-INTERLEUKIN-RESISTANCE (TIR) DOMAIN FAMILY PROTEIN"/>
    <property type="match status" value="1"/>
</dbReference>
<gene>
    <name evidence="4" type="ORF">ARALYDRAFT_914667</name>
</gene>
<keyword evidence="2" id="KW-0472">Membrane</keyword>
<reference evidence="5" key="1">
    <citation type="journal article" date="2011" name="Nat. Genet.">
        <title>The Arabidopsis lyrata genome sequence and the basis of rapid genome size change.</title>
        <authorList>
            <person name="Hu T.T."/>
            <person name="Pattyn P."/>
            <person name="Bakker E.G."/>
            <person name="Cao J."/>
            <person name="Cheng J.-F."/>
            <person name="Clark R.M."/>
            <person name="Fahlgren N."/>
            <person name="Fawcett J.A."/>
            <person name="Grimwood J."/>
            <person name="Gundlach H."/>
            <person name="Haberer G."/>
            <person name="Hollister J.D."/>
            <person name="Ossowski S."/>
            <person name="Ottilar R.P."/>
            <person name="Salamov A.A."/>
            <person name="Schneeberger K."/>
            <person name="Spannagl M."/>
            <person name="Wang X."/>
            <person name="Yang L."/>
            <person name="Nasrallah M.E."/>
            <person name="Bergelson J."/>
            <person name="Carrington J.C."/>
            <person name="Gaut B.S."/>
            <person name="Schmutz J."/>
            <person name="Mayer K.F.X."/>
            <person name="Van de Peer Y."/>
            <person name="Grigoriev I.V."/>
            <person name="Nordborg M."/>
            <person name="Weigel D."/>
            <person name="Guo Y.-L."/>
        </authorList>
    </citation>
    <scope>NUCLEOTIDE SEQUENCE [LARGE SCALE GENOMIC DNA]</scope>
    <source>
        <strain evidence="5">cv. MN47</strain>
    </source>
</reference>
<keyword evidence="2" id="KW-0812">Transmembrane</keyword>
<feature type="transmembrane region" description="Helical" evidence="2">
    <location>
        <begin position="227"/>
        <end position="243"/>
    </location>
</feature>
<dbReference type="Gene3D" id="3.40.50.10140">
    <property type="entry name" value="Toll/interleukin-1 receptor homology (TIR) domain"/>
    <property type="match status" value="1"/>
</dbReference>
<evidence type="ECO:0000313" key="4">
    <source>
        <dbReference type="EMBL" id="EFH44166.1"/>
    </source>
</evidence>
<organism evidence="5">
    <name type="scientific">Arabidopsis lyrata subsp. lyrata</name>
    <name type="common">Lyre-leaved rock-cress</name>
    <dbReference type="NCBI Taxonomy" id="81972"/>
    <lineage>
        <taxon>Eukaryota</taxon>
        <taxon>Viridiplantae</taxon>
        <taxon>Streptophyta</taxon>
        <taxon>Embryophyta</taxon>
        <taxon>Tracheophyta</taxon>
        <taxon>Spermatophyta</taxon>
        <taxon>Magnoliopsida</taxon>
        <taxon>eudicotyledons</taxon>
        <taxon>Gunneridae</taxon>
        <taxon>Pentapetalae</taxon>
        <taxon>rosids</taxon>
        <taxon>malvids</taxon>
        <taxon>Brassicales</taxon>
        <taxon>Brassicaceae</taxon>
        <taxon>Camelineae</taxon>
        <taxon>Arabidopsis</taxon>
    </lineage>
</organism>
<evidence type="ECO:0000313" key="5">
    <source>
        <dbReference type="Proteomes" id="UP000008694"/>
    </source>
</evidence>
<protein>
    <recommendedName>
        <fullName evidence="3">TIR domain-containing protein</fullName>
    </recommendedName>
</protein>
<dbReference type="GO" id="GO:0007165">
    <property type="term" value="P:signal transduction"/>
    <property type="evidence" value="ECO:0007669"/>
    <property type="project" value="InterPro"/>
</dbReference>
<keyword evidence="1" id="KW-0520">NAD</keyword>
<sequence>MAMEARPHVFINHGGNDLSDYFVRELATALRDQGFNVFIGSDERGARRGIKYIFRTIESSDVALVIFSDMYAASEWCLHEAVRIYDRRREGKLVLVPIYYRVSKEDVNMFQGRFGECFVKTLKTRGINGHSFADIWKANVNLICTEPGFTSKDFCHIDVNFMVAMVHWVKRRLRSRNFPSDIDMFIPKQLEPQEGFGKELLYVSIATVAALLCYFIISLVFTDLDVFSIRQLLFIAVLILFVIRKTCRWTLS</sequence>
<dbReference type="SMART" id="SM00255">
    <property type="entry name" value="TIR"/>
    <property type="match status" value="1"/>
</dbReference>
<accession>D7MG64</accession>
<feature type="domain" description="TIR" evidence="3">
    <location>
        <begin position="5"/>
        <end position="204"/>
    </location>
</feature>
<dbReference type="AlphaFoldDB" id="D7MG64"/>
<dbReference type="InterPro" id="IPR000157">
    <property type="entry name" value="TIR_dom"/>
</dbReference>